<sequence length="167" mass="17681">MRLIFLAVASLALVACGNSDDTDNTTPEAPRETSGETSTPETAEAAPPNPLAAGQYCYFRDDENVTEGLEITVADNGIVSGSNYGSIHQEAAGYFASFDTQLTNGVQGEGDEVTFDHVTEVDGDTQSGRVMWTLTPDVAAPDGLDTQLTAAECDGLLERIFPVIDEE</sequence>
<evidence type="ECO:0000313" key="4">
    <source>
        <dbReference type="Proteomes" id="UP000628854"/>
    </source>
</evidence>
<accession>A0ABQ1JIW0</accession>
<evidence type="ECO:0008006" key="5">
    <source>
        <dbReference type="Google" id="ProtNLM"/>
    </source>
</evidence>
<comment type="caution">
    <text evidence="3">The sequence shown here is derived from an EMBL/GenBank/DDBJ whole genome shotgun (WGS) entry which is preliminary data.</text>
</comment>
<keyword evidence="2" id="KW-0732">Signal</keyword>
<feature type="chain" id="PRO_5047085278" description="Lipoprotein" evidence="2">
    <location>
        <begin position="22"/>
        <end position="167"/>
    </location>
</feature>
<feature type="compositionally biased region" description="Low complexity" evidence="1">
    <location>
        <begin position="35"/>
        <end position="53"/>
    </location>
</feature>
<evidence type="ECO:0000313" key="3">
    <source>
        <dbReference type="EMBL" id="GGB69583.1"/>
    </source>
</evidence>
<reference evidence="4" key="1">
    <citation type="journal article" date="2019" name="Int. J. Syst. Evol. Microbiol.">
        <title>The Global Catalogue of Microorganisms (GCM) 10K type strain sequencing project: providing services to taxonomists for standard genome sequencing and annotation.</title>
        <authorList>
            <consortium name="The Broad Institute Genomics Platform"/>
            <consortium name="The Broad Institute Genome Sequencing Center for Infectious Disease"/>
            <person name="Wu L."/>
            <person name="Ma J."/>
        </authorList>
    </citation>
    <scope>NUCLEOTIDE SEQUENCE [LARGE SCALE GENOMIC DNA]</scope>
    <source>
        <strain evidence="4">CGMCC 1.15928</strain>
    </source>
</reference>
<evidence type="ECO:0000256" key="1">
    <source>
        <dbReference type="SAM" id="MobiDB-lite"/>
    </source>
</evidence>
<feature type="signal peptide" evidence="2">
    <location>
        <begin position="1"/>
        <end position="21"/>
    </location>
</feature>
<dbReference type="PROSITE" id="PS51257">
    <property type="entry name" value="PROKAR_LIPOPROTEIN"/>
    <property type="match status" value="1"/>
</dbReference>
<feature type="region of interest" description="Disordered" evidence="1">
    <location>
        <begin position="17"/>
        <end position="53"/>
    </location>
</feature>
<evidence type="ECO:0000256" key="2">
    <source>
        <dbReference type="SAM" id="SignalP"/>
    </source>
</evidence>
<keyword evidence="4" id="KW-1185">Reference proteome</keyword>
<name>A0ABQ1JIW0_9PROT</name>
<organism evidence="3 4">
    <name type="scientific">Henriciella pelagia</name>
    <dbReference type="NCBI Taxonomy" id="1977912"/>
    <lineage>
        <taxon>Bacteria</taxon>
        <taxon>Pseudomonadati</taxon>
        <taxon>Pseudomonadota</taxon>
        <taxon>Alphaproteobacteria</taxon>
        <taxon>Hyphomonadales</taxon>
        <taxon>Hyphomonadaceae</taxon>
        <taxon>Henriciella</taxon>
    </lineage>
</organism>
<protein>
    <recommendedName>
        <fullName evidence="5">Lipoprotein</fullName>
    </recommendedName>
</protein>
<dbReference type="RefSeq" id="WP_143434544.1">
    <property type="nucleotide sequence ID" value="NZ_BMKF01000002.1"/>
</dbReference>
<dbReference type="EMBL" id="BMKF01000002">
    <property type="protein sequence ID" value="GGB69583.1"/>
    <property type="molecule type" value="Genomic_DNA"/>
</dbReference>
<gene>
    <name evidence="3" type="ORF">GCM10011503_17770</name>
</gene>
<dbReference type="Proteomes" id="UP000628854">
    <property type="component" value="Unassembled WGS sequence"/>
</dbReference>
<proteinExistence type="predicted"/>